<evidence type="ECO:0000256" key="4">
    <source>
        <dbReference type="ARBA" id="ARBA00023136"/>
    </source>
</evidence>
<dbReference type="Proteomes" id="UP000001683">
    <property type="component" value="Chromosome"/>
</dbReference>
<name>B2A8G7_NATTJ</name>
<keyword evidence="4 5" id="KW-0472">Membrane</keyword>
<evidence type="ECO:0000259" key="6">
    <source>
        <dbReference type="PROSITE" id="PS50928"/>
    </source>
</evidence>
<dbReference type="InterPro" id="IPR000515">
    <property type="entry name" value="MetI-like"/>
</dbReference>
<dbReference type="InterPro" id="IPR049783">
    <property type="entry name" value="ABC_perm_TupB-like"/>
</dbReference>
<dbReference type="KEGG" id="nth:Nther_2285"/>
<evidence type="ECO:0000256" key="5">
    <source>
        <dbReference type="RuleBase" id="RU363032"/>
    </source>
</evidence>
<dbReference type="Pfam" id="PF00528">
    <property type="entry name" value="BPD_transp_1"/>
    <property type="match status" value="1"/>
</dbReference>
<dbReference type="EMBL" id="CP001034">
    <property type="protein sequence ID" value="ACB85851.1"/>
    <property type="molecule type" value="Genomic_DNA"/>
</dbReference>
<dbReference type="GO" id="GO:0005886">
    <property type="term" value="C:plasma membrane"/>
    <property type="evidence" value="ECO:0007669"/>
    <property type="project" value="UniProtKB-SubCell"/>
</dbReference>
<feature type="transmembrane region" description="Helical" evidence="5">
    <location>
        <begin position="21"/>
        <end position="50"/>
    </location>
</feature>
<dbReference type="InterPro" id="IPR035906">
    <property type="entry name" value="MetI-like_sf"/>
</dbReference>
<feature type="transmembrane region" description="Helical" evidence="5">
    <location>
        <begin position="198"/>
        <end position="221"/>
    </location>
</feature>
<accession>B2A8G7</accession>
<evidence type="ECO:0000256" key="3">
    <source>
        <dbReference type="ARBA" id="ARBA00022989"/>
    </source>
</evidence>
<dbReference type="PANTHER" id="PTHR43632">
    <property type="entry name" value="PERMEASE COMPONENT OF TUNGSTATE ABC TRANSPORTER"/>
    <property type="match status" value="1"/>
</dbReference>
<evidence type="ECO:0000256" key="2">
    <source>
        <dbReference type="ARBA" id="ARBA00022692"/>
    </source>
</evidence>
<dbReference type="NCBIfam" id="NF038017">
    <property type="entry name" value="ABC_perm1"/>
    <property type="match status" value="1"/>
</dbReference>
<evidence type="ECO:0000313" key="8">
    <source>
        <dbReference type="Proteomes" id="UP000001683"/>
    </source>
</evidence>
<dbReference type="InParanoid" id="B2A8G7"/>
<keyword evidence="5" id="KW-0813">Transport</keyword>
<reference evidence="7 8" key="2">
    <citation type="journal article" date="2011" name="J. Bacteriol.">
        <title>Complete genome sequence of the anaerobic, halophilic alkalithermophile Natranaerobius thermophilus JW/NM-WN-LF.</title>
        <authorList>
            <person name="Zhao B."/>
            <person name="Mesbah N.M."/>
            <person name="Dalin E."/>
            <person name="Goodwin L."/>
            <person name="Nolan M."/>
            <person name="Pitluck S."/>
            <person name="Chertkov O."/>
            <person name="Brettin T.S."/>
            <person name="Han J."/>
            <person name="Larimer F.W."/>
            <person name="Land M.L."/>
            <person name="Hauser L."/>
            <person name="Kyrpides N."/>
            <person name="Wiegel J."/>
        </authorList>
    </citation>
    <scope>NUCLEOTIDE SEQUENCE [LARGE SCALE GENOMIC DNA]</scope>
    <source>
        <strain evidence="8">ATCC BAA-1301 / DSM 18059 / JW/NM-WN-LF</strain>
    </source>
</reference>
<dbReference type="CDD" id="cd06261">
    <property type="entry name" value="TM_PBP2"/>
    <property type="match status" value="1"/>
</dbReference>
<proteinExistence type="inferred from homology"/>
<comment type="similarity">
    <text evidence="5">Belongs to the binding-protein-dependent transport system permease family.</text>
</comment>
<feature type="transmembrane region" description="Helical" evidence="5">
    <location>
        <begin position="93"/>
        <end position="117"/>
    </location>
</feature>
<dbReference type="PROSITE" id="PS50928">
    <property type="entry name" value="ABC_TM1"/>
    <property type="match status" value="1"/>
</dbReference>
<gene>
    <name evidence="7" type="ordered locus">Nther_2285</name>
</gene>
<evidence type="ECO:0000256" key="1">
    <source>
        <dbReference type="ARBA" id="ARBA00004141"/>
    </source>
</evidence>
<dbReference type="HOGENOM" id="CLU_016047_14_2_9"/>
<dbReference type="eggNOG" id="COG4662">
    <property type="taxonomic scope" value="Bacteria"/>
</dbReference>
<dbReference type="SUPFAM" id="SSF161098">
    <property type="entry name" value="MetI-like"/>
    <property type="match status" value="1"/>
</dbReference>
<keyword evidence="8" id="KW-1185">Reference proteome</keyword>
<comment type="subcellular location">
    <subcellularLocation>
        <location evidence="5">Cell membrane</location>
        <topology evidence="5">Multi-pass membrane protein</topology>
    </subcellularLocation>
    <subcellularLocation>
        <location evidence="1">Membrane</location>
        <topology evidence="1">Multi-pass membrane protein</topology>
    </subcellularLocation>
</comment>
<dbReference type="GO" id="GO:0055085">
    <property type="term" value="P:transmembrane transport"/>
    <property type="evidence" value="ECO:0007669"/>
    <property type="project" value="InterPro"/>
</dbReference>
<dbReference type="PANTHER" id="PTHR43632:SF1">
    <property type="entry name" value="PERMEASE COMPONENT OF TUNGSTATE ABC TRANSPORTER"/>
    <property type="match status" value="1"/>
</dbReference>
<dbReference type="Gene3D" id="1.10.3720.10">
    <property type="entry name" value="MetI-like"/>
    <property type="match status" value="1"/>
</dbReference>
<evidence type="ECO:0000313" key="7">
    <source>
        <dbReference type="EMBL" id="ACB85851.1"/>
    </source>
</evidence>
<dbReference type="RefSeq" id="WP_012448701.1">
    <property type="nucleotide sequence ID" value="NC_010718.1"/>
</dbReference>
<dbReference type="STRING" id="457570.Nther_2285"/>
<sequence>MDGFLEAFQLVLSLDSDLWEIIILSLQVSGIAIGLATLIGVPLGTFLGLYIKGRLSYISVIIYTLMGTPPVVVGLFIFLVFTRGGPLGHLELLFTPTVMIIAQTILSLPLITALTLLGVQERGKQLREVAITLGAGPLKTAWTVVIESRNAILGAILAGFGRVISEVGAVMLVGGNIEGQTRVMTTAILLEVRRGNTALALGLGFILLFLAFLFNFILYFLQGESRYGR</sequence>
<feature type="transmembrane region" description="Helical" evidence="5">
    <location>
        <begin position="57"/>
        <end position="81"/>
    </location>
</feature>
<keyword evidence="2 5" id="KW-0812">Transmembrane</keyword>
<feature type="domain" description="ABC transmembrane type-1" evidence="6">
    <location>
        <begin position="22"/>
        <end position="218"/>
    </location>
</feature>
<reference evidence="7 8" key="1">
    <citation type="submission" date="2008-04" db="EMBL/GenBank/DDBJ databases">
        <title>Complete sequence of chromosome of Natranaerobius thermophilus JW/NM-WN-LF.</title>
        <authorList>
            <consortium name="US DOE Joint Genome Institute"/>
            <person name="Copeland A."/>
            <person name="Lucas S."/>
            <person name="Lapidus A."/>
            <person name="Glavina del Rio T."/>
            <person name="Dalin E."/>
            <person name="Tice H."/>
            <person name="Bruce D."/>
            <person name="Goodwin L."/>
            <person name="Pitluck S."/>
            <person name="Chertkov O."/>
            <person name="Brettin T."/>
            <person name="Detter J.C."/>
            <person name="Han C."/>
            <person name="Kuske C.R."/>
            <person name="Schmutz J."/>
            <person name="Larimer F."/>
            <person name="Land M."/>
            <person name="Hauser L."/>
            <person name="Kyrpides N."/>
            <person name="Lykidis A."/>
            <person name="Mesbah N.M."/>
            <person name="Wiegel J."/>
        </authorList>
    </citation>
    <scope>NUCLEOTIDE SEQUENCE [LARGE SCALE GENOMIC DNA]</scope>
    <source>
        <strain evidence="8">ATCC BAA-1301 / DSM 18059 / JW/NM-WN-LF</strain>
    </source>
</reference>
<organism evidence="7 8">
    <name type="scientific">Natranaerobius thermophilus (strain ATCC BAA-1301 / DSM 18059 / JW/NM-WN-LF)</name>
    <dbReference type="NCBI Taxonomy" id="457570"/>
    <lineage>
        <taxon>Bacteria</taxon>
        <taxon>Bacillati</taxon>
        <taxon>Bacillota</taxon>
        <taxon>Clostridia</taxon>
        <taxon>Natranaerobiales</taxon>
        <taxon>Natranaerobiaceae</taxon>
        <taxon>Natranaerobius</taxon>
    </lineage>
</organism>
<dbReference type="AlphaFoldDB" id="B2A8G7"/>
<protein>
    <submittedName>
        <fullName evidence="7">Binding-protein-dependent transport systems inner membrane component</fullName>
    </submittedName>
</protein>
<keyword evidence="3 5" id="KW-1133">Transmembrane helix</keyword>